<dbReference type="PIRSF" id="PIRSF001589">
    <property type="entry name" value="Asn_synthetase_glu-h"/>
    <property type="match status" value="1"/>
</dbReference>
<dbReference type="GO" id="GO:0006529">
    <property type="term" value="P:asparagine biosynthetic process"/>
    <property type="evidence" value="ECO:0007669"/>
    <property type="project" value="InterPro"/>
</dbReference>
<evidence type="ECO:0000256" key="7">
    <source>
        <dbReference type="ARBA" id="ARBA00048741"/>
    </source>
</evidence>
<comment type="caution">
    <text evidence="10">The sequence shown here is derived from an EMBL/GenBank/DDBJ whole genome shotgun (WGS) entry which is preliminary data.</text>
</comment>
<dbReference type="InterPro" id="IPR001962">
    <property type="entry name" value="Asn_synthase"/>
</dbReference>
<sequence>MCGIAGLYEPGGRVDVGRLHEMSRLMRHRGPDDEGLALIDPSGGAVTLGGADTPAAAYASGLPYAPGRGATARAFGPTPLGLLHRRLAIVDLSPAGHQPMCDADGRLWITYNGEVYNYIELKAELEGLGERFVSTSDTEVILAAYRRFGPACLERFNGMFAFAIWDAGKRELFCARDRLGVKPFYYQWDGRRFAFASDPRALVLTQPQRIRPSLPAVRDLIALDWVDHEAQTFFEGVWQLPAGHALVVGEGRLAVRRWWALDPHRRARGTRAEWTAEFERLFTDAVRLRLRADVEVGSCLSGGLDSSAVVTTAGRILPHPIHAFSCAYDEGPAWDERPYAKLTADASGAVQHVVVPDGSDFWEVFDRLHDLQGEPTAGPGLYSQWKVMDLAHGAGLKVLLDGQGGDETLAGYFRYLPIRLRDLIARGDLGGALAMFGPVAERLGAAVTLALTFEPWLPAPLVEALRRRFGQGKDRALSPALRAIGHAAPPLPPRQW</sequence>
<evidence type="ECO:0000259" key="9">
    <source>
        <dbReference type="PROSITE" id="PS51278"/>
    </source>
</evidence>
<proteinExistence type="inferred from homology"/>
<dbReference type="Gene3D" id="3.60.20.10">
    <property type="entry name" value="Glutamine Phosphoribosylpyrophosphate, subunit 1, domain 1"/>
    <property type="match status" value="1"/>
</dbReference>
<evidence type="ECO:0000313" key="11">
    <source>
        <dbReference type="Proteomes" id="UP000317716"/>
    </source>
</evidence>
<keyword evidence="10" id="KW-0436">Ligase</keyword>
<dbReference type="GO" id="GO:0005829">
    <property type="term" value="C:cytosol"/>
    <property type="evidence" value="ECO:0007669"/>
    <property type="project" value="TreeGrafter"/>
</dbReference>
<dbReference type="InterPro" id="IPR029055">
    <property type="entry name" value="Ntn_hydrolases_N"/>
</dbReference>
<evidence type="ECO:0000256" key="5">
    <source>
        <dbReference type="ARBA" id="ARBA00022840"/>
    </source>
</evidence>
<evidence type="ECO:0000256" key="2">
    <source>
        <dbReference type="ARBA" id="ARBA00005752"/>
    </source>
</evidence>
<dbReference type="Proteomes" id="UP000317716">
    <property type="component" value="Unassembled WGS sequence"/>
</dbReference>
<evidence type="ECO:0000256" key="3">
    <source>
        <dbReference type="ARBA" id="ARBA00012737"/>
    </source>
</evidence>
<dbReference type="SUPFAM" id="SSF56235">
    <property type="entry name" value="N-terminal nucleophile aminohydrolases (Ntn hydrolases)"/>
    <property type="match status" value="1"/>
</dbReference>
<dbReference type="Pfam" id="PF13537">
    <property type="entry name" value="GATase_7"/>
    <property type="match status" value="1"/>
</dbReference>
<keyword evidence="4 8" id="KW-0547">Nucleotide-binding</keyword>
<comment type="similarity">
    <text evidence="2">Belongs to the asparagine synthetase family.</text>
</comment>
<dbReference type="InterPro" id="IPR051786">
    <property type="entry name" value="ASN_synthetase/amidase"/>
</dbReference>
<dbReference type="EMBL" id="VBOS01000068">
    <property type="protein sequence ID" value="TMQ58772.1"/>
    <property type="molecule type" value="Genomic_DNA"/>
</dbReference>
<organism evidence="10 11">
    <name type="scientific">Eiseniibacteriota bacterium</name>
    <dbReference type="NCBI Taxonomy" id="2212470"/>
    <lineage>
        <taxon>Bacteria</taxon>
        <taxon>Candidatus Eiseniibacteriota</taxon>
    </lineage>
</organism>
<feature type="binding site" evidence="8">
    <location>
        <position position="137"/>
    </location>
    <ligand>
        <name>L-glutamine</name>
        <dbReference type="ChEBI" id="CHEBI:58359"/>
    </ligand>
</feature>
<keyword evidence="5 8" id="KW-0067">ATP-binding</keyword>
<comment type="catalytic activity">
    <reaction evidence="7">
        <text>L-aspartate + L-glutamine + ATP + H2O = L-asparagine + L-glutamate + AMP + diphosphate + H(+)</text>
        <dbReference type="Rhea" id="RHEA:12228"/>
        <dbReference type="ChEBI" id="CHEBI:15377"/>
        <dbReference type="ChEBI" id="CHEBI:15378"/>
        <dbReference type="ChEBI" id="CHEBI:29985"/>
        <dbReference type="ChEBI" id="CHEBI:29991"/>
        <dbReference type="ChEBI" id="CHEBI:30616"/>
        <dbReference type="ChEBI" id="CHEBI:33019"/>
        <dbReference type="ChEBI" id="CHEBI:58048"/>
        <dbReference type="ChEBI" id="CHEBI:58359"/>
        <dbReference type="ChEBI" id="CHEBI:456215"/>
        <dbReference type="EC" id="6.3.5.4"/>
    </reaction>
</comment>
<evidence type="ECO:0000313" key="10">
    <source>
        <dbReference type="EMBL" id="TMQ58772.1"/>
    </source>
</evidence>
<dbReference type="InterPro" id="IPR014729">
    <property type="entry name" value="Rossmann-like_a/b/a_fold"/>
</dbReference>
<dbReference type="PANTHER" id="PTHR43284">
    <property type="entry name" value="ASPARAGINE SYNTHETASE (GLUTAMINE-HYDROLYZING)"/>
    <property type="match status" value="1"/>
</dbReference>
<dbReference type="InterPro" id="IPR006426">
    <property type="entry name" value="Asn_synth_AEB"/>
</dbReference>
<comment type="pathway">
    <text evidence="1">Amino-acid biosynthesis; L-asparagine biosynthesis; L-asparagine from L-aspartate (L-Gln route): step 1/1.</text>
</comment>
<dbReference type="SUPFAM" id="SSF52402">
    <property type="entry name" value="Adenine nucleotide alpha hydrolases-like"/>
    <property type="match status" value="1"/>
</dbReference>
<dbReference type="CDD" id="cd01991">
    <property type="entry name" value="Asn_synthase_B_C"/>
    <property type="match status" value="1"/>
</dbReference>
<feature type="domain" description="Glutamine amidotransferase type-2" evidence="9">
    <location>
        <begin position="2"/>
        <end position="251"/>
    </location>
</feature>
<evidence type="ECO:0000256" key="4">
    <source>
        <dbReference type="ARBA" id="ARBA00022741"/>
    </source>
</evidence>
<feature type="non-terminal residue" evidence="10">
    <location>
        <position position="496"/>
    </location>
</feature>
<dbReference type="InterPro" id="IPR017932">
    <property type="entry name" value="GATase_2_dom"/>
</dbReference>
<evidence type="ECO:0000256" key="8">
    <source>
        <dbReference type="PIRSR" id="PIRSR001589-2"/>
    </source>
</evidence>
<dbReference type="EC" id="6.3.5.4" evidence="3"/>
<dbReference type="Pfam" id="PF00733">
    <property type="entry name" value="Asn_synthase"/>
    <property type="match status" value="1"/>
</dbReference>
<dbReference type="AlphaFoldDB" id="A0A538T554"/>
<dbReference type="GO" id="GO:0005524">
    <property type="term" value="F:ATP binding"/>
    <property type="evidence" value="ECO:0007669"/>
    <property type="project" value="UniProtKB-KW"/>
</dbReference>
<keyword evidence="6" id="KW-0315">Glutamine amidotransferase</keyword>
<gene>
    <name evidence="10" type="primary">asnB</name>
    <name evidence="10" type="ORF">E6K72_02235</name>
</gene>
<accession>A0A538T554</accession>
<evidence type="ECO:0000256" key="6">
    <source>
        <dbReference type="ARBA" id="ARBA00022962"/>
    </source>
</evidence>
<dbReference type="CDD" id="cd00712">
    <property type="entry name" value="AsnB"/>
    <property type="match status" value="1"/>
</dbReference>
<dbReference type="InterPro" id="IPR033738">
    <property type="entry name" value="AsnB_N"/>
</dbReference>
<dbReference type="Gene3D" id="3.40.50.620">
    <property type="entry name" value="HUPs"/>
    <property type="match status" value="1"/>
</dbReference>
<dbReference type="PROSITE" id="PS51278">
    <property type="entry name" value="GATASE_TYPE_2"/>
    <property type="match status" value="1"/>
</dbReference>
<protein>
    <recommendedName>
        <fullName evidence="3">asparagine synthase (glutamine-hydrolyzing)</fullName>
        <ecNumber evidence="3">6.3.5.4</ecNumber>
    </recommendedName>
</protein>
<dbReference type="PANTHER" id="PTHR43284:SF1">
    <property type="entry name" value="ASPARAGINE SYNTHETASE"/>
    <property type="match status" value="1"/>
</dbReference>
<evidence type="ECO:0000256" key="1">
    <source>
        <dbReference type="ARBA" id="ARBA00005187"/>
    </source>
</evidence>
<dbReference type="GO" id="GO:0004066">
    <property type="term" value="F:asparagine synthase (glutamine-hydrolyzing) activity"/>
    <property type="evidence" value="ECO:0007669"/>
    <property type="project" value="UniProtKB-EC"/>
</dbReference>
<dbReference type="NCBIfam" id="TIGR01536">
    <property type="entry name" value="asn_synth_AEB"/>
    <property type="match status" value="1"/>
</dbReference>
<name>A0A538T554_UNCEI</name>
<reference evidence="10 11" key="1">
    <citation type="journal article" date="2019" name="Nat. Microbiol.">
        <title>Mediterranean grassland soil C-N compound turnover is dependent on rainfall and depth, and is mediated by genomically divergent microorganisms.</title>
        <authorList>
            <person name="Diamond S."/>
            <person name="Andeer P.F."/>
            <person name="Li Z."/>
            <person name="Crits-Christoph A."/>
            <person name="Burstein D."/>
            <person name="Anantharaman K."/>
            <person name="Lane K.R."/>
            <person name="Thomas B.C."/>
            <person name="Pan C."/>
            <person name="Northen T.R."/>
            <person name="Banfield J.F."/>
        </authorList>
    </citation>
    <scope>NUCLEOTIDE SEQUENCE [LARGE SCALE GENOMIC DNA]</scope>
    <source>
        <strain evidence="10">WS_2</strain>
    </source>
</reference>